<evidence type="ECO:0000313" key="3">
    <source>
        <dbReference type="EMBL" id="GFR63528.1"/>
    </source>
</evidence>
<evidence type="ECO:0000256" key="1">
    <source>
        <dbReference type="SAM" id="MobiDB-lite"/>
    </source>
</evidence>
<keyword evidence="2" id="KW-0732">Signal</keyword>
<dbReference type="AlphaFoldDB" id="A0AAV4ESQ7"/>
<sequence>MNAFSALLAIALLAYTASATPCTDICNGQCALKKQTCDFSGIFGNLCDTVYDICTKACDAACGCADSCATKCGGEYATCKGDASGLFAGLNVYQCGFHLSVCSSTCHVQCRFNLFASVVNSLGGGGGDSSSGGDGESSESSDSSISE</sequence>
<feature type="compositionally biased region" description="Low complexity" evidence="1">
    <location>
        <begin position="138"/>
        <end position="147"/>
    </location>
</feature>
<gene>
    <name evidence="3" type="ORF">ElyMa_001897600</name>
</gene>
<name>A0AAV4ESQ7_9GAST</name>
<proteinExistence type="predicted"/>
<feature type="region of interest" description="Disordered" evidence="1">
    <location>
        <begin position="125"/>
        <end position="147"/>
    </location>
</feature>
<evidence type="ECO:0000313" key="4">
    <source>
        <dbReference type="Proteomes" id="UP000762676"/>
    </source>
</evidence>
<evidence type="ECO:0000256" key="2">
    <source>
        <dbReference type="SAM" id="SignalP"/>
    </source>
</evidence>
<feature type="compositionally biased region" description="Gly residues" evidence="1">
    <location>
        <begin position="125"/>
        <end position="135"/>
    </location>
</feature>
<accession>A0AAV4ESQ7</accession>
<reference evidence="3 4" key="1">
    <citation type="journal article" date="2021" name="Elife">
        <title>Chloroplast acquisition without the gene transfer in kleptoplastic sea slugs, Plakobranchus ocellatus.</title>
        <authorList>
            <person name="Maeda T."/>
            <person name="Takahashi S."/>
            <person name="Yoshida T."/>
            <person name="Shimamura S."/>
            <person name="Takaki Y."/>
            <person name="Nagai Y."/>
            <person name="Toyoda A."/>
            <person name="Suzuki Y."/>
            <person name="Arimoto A."/>
            <person name="Ishii H."/>
            <person name="Satoh N."/>
            <person name="Nishiyama T."/>
            <person name="Hasebe M."/>
            <person name="Maruyama T."/>
            <person name="Minagawa J."/>
            <person name="Obokata J."/>
            <person name="Shigenobu S."/>
        </authorList>
    </citation>
    <scope>NUCLEOTIDE SEQUENCE [LARGE SCALE GENOMIC DNA]</scope>
</reference>
<feature type="chain" id="PRO_5043864859" evidence="2">
    <location>
        <begin position="20"/>
        <end position="147"/>
    </location>
</feature>
<comment type="caution">
    <text evidence="3">The sequence shown here is derived from an EMBL/GenBank/DDBJ whole genome shotgun (WGS) entry which is preliminary data.</text>
</comment>
<dbReference type="EMBL" id="BMAT01003855">
    <property type="protein sequence ID" value="GFR63528.1"/>
    <property type="molecule type" value="Genomic_DNA"/>
</dbReference>
<feature type="signal peptide" evidence="2">
    <location>
        <begin position="1"/>
        <end position="19"/>
    </location>
</feature>
<organism evidence="3 4">
    <name type="scientific">Elysia marginata</name>
    <dbReference type="NCBI Taxonomy" id="1093978"/>
    <lineage>
        <taxon>Eukaryota</taxon>
        <taxon>Metazoa</taxon>
        <taxon>Spiralia</taxon>
        <taxon>Lophotrochozoa</taxon>
        <taxon>Mollusca</taxon>
        <taxon>Gastropoda</taxon>
        <taxon>Heterobranchia</taxon>
        <taxon>Euthyneura</taxon>
        <taxon>Panpulmonata</taxon>
        <taxon>Sacoglossa</taxon>
        <taxon>Placobranchoidea</taxon>
        <taxon>Plakobranchidae</taxon>
        <taxon>Elysia</taxon>
    </lineage>
</organism>
<dbReference type="Proteomes" id="UP000762676">
    <property type="component" value="Unassembled WGS sequence"/>
</dbReference>
<protein>
    <submittedName>
        <fullName evidence="3">Uncharacterized protein</fullName>
    </submittedName>
</protein>
<keyword evidence="4" id="KW-1185">Reference proteome</keyword>